<evidence type="ECO:0000256" key="1">
    <source>
        <dbReference type="SAM" id="Coils"/>
    </source>
</evidence>
<evidence type="ECO:0000313" key="2">
    <source>
        <dbReference type="EMBL" id="KAK1130421.1"/>
    </source>
</evidence>
<keyword evidence="3" id="KW-1185">Reference proteome</keyword>
<keyword evidence="1" id="KW-0175">Coiled coil</keyword>
<feature type="coiled-coil region" evidence="1">
    <location>
        <begin position="1"/>
        <end position="37"/>
    </location>
</feature>
<accession>A0AA40KRS1</accession>
<sequence>MRNLKEELRKEIELWRKEREELQLLREKDDALALEEATAAARAAAAAYAAESPLSNNLGNFPEQTKCKIF</sequence>
<dbReference type="AlphaFoldDB" id="A0AA40KRS1"/>
<protein>
    <submittedName>
        <fullName evidence="2">Uncharacterized protein</fullName>
    </submittedName>
</protein>
<name>A0AA40KRS1_9HYME</name>
<organism evidence="2 3">
    <name type="scientific">Melipona bicolor</name>
    <dbReference type="NCBI Taxonomy" id="60889"/>
    <lineage>
        <taxon>Eukaryota</taxon>
        <taxon>Metazoa</taxon>
        <taxon>Ecdysozoa</taxon>
        <taxon>Arthropoda</taxon>
        <taxon>Hexapoda</taxon>
        <taxon>Insecta</taxon>
        <taxon>Pterygota</taxon>
        <taxon>Neoptera</taxon>
        <taxon>Endopterygota</taxon>
        <taxon>Hymenoptera</taxon>
        <taxon>Apocrita</taxon>
        <taxon>Aculeata</taxon>
        <taxon>Apoidea</taxon>
        <taxon>Anthophila</taxon>
        <taxon>Apidae</taxon>
        <taxon>Melipona</taxon>
    </lineage>
</organism>
<gene>
    <name evidence="2" type="ORF">K0M31_018552</name>
</gene>
<evidence type="ECO:0000313" key="3">
    <source>
        <dbReference type="Proteomes" id="UP001177670"/>
    </source>
</evidence>
<dbReference type="Proteomes" id="UP001177670">
    <property type="component" value="Unassembled WGS sequence"/>
</dbReference>
<proteinExistence type="predicted"/>
<reference evidence="2" key="1">
    <citation type="submission" date="2021-10" db="EMBL/GenBank/DDBJ databases">
        <title>Melipona bicolor Genome sequencing and assembly.</title>
        <authorList>
            <person name="Araujo N.S."/>
            <person name="Arias M.C."/>
        </authorList>
    </citation>
    <scope>NUCLEOTIDE SEQUENCE</scope>
    <source>
        <strain evidence="2">USP_2M_L1-L4_2017</strain>
        <tissue evidence="2">Whole body</tissue>
    </source>
</reference>
<comment type="caution">
    <text evidence="2">The sequence shown here is derived from an EMBL/GenBank/DDBJ whole genome shotgun (WGS) entry which is preliminary data.</text>
</comment>
<dbReference type="EMBL" id="JAHYIQ010000007">
    <property type="protein sequence ID" value="KAK1130421.1"/>
    <property type="molecule type" value="Genomic_DNA"/>
</dbReference>